<proteinExistence type="predicted"/>
<sequence>MITNKSENNHGLSPYLRETHPHHKAMNVPILLKTNTHQIVIFAMFARSSDIEV</sequence>
<gene>
    <name evidence="2" type="ORF">H8A87_16660</name>
</gene>
<evidence type="ECO:0000313" key="2">
    <source>
        <dbReference type="EMBL" id="MBI6550284.1"/>
    </source>
</evidence>
<keyword evidence="3" id="KW-1185">Reference proteome</keyword>
<comment type="caution">
    <text evidence="2">The sequence shown here is derived from an EMBL/GenBank/DDBJ whole genome shotgun (WGS) entry which is preliminary data.</text>
</comment>
<evidence type="ECO:0008006" key="4">
    <source>
        <dbReference type="Google" id="ProtNLM"/>
    </source>
</evidence>
<dbReference type="Proteomes" id="UP000696184">
    <property type="component" value="Unassembled WGS sequence"/>
</dbReference>
<feature type="region of interest" description="Disordered" evidence="1">
    <location>
        <begin position="1"/>
        <end position="20"/>
    </location>
</feature>
<feature type="compositionally biased region" description="Polar residues" evidence="1">
    <location>
        <begin position="1"/>
        <end position="11"/>
    </location>
</feature>
<accession>A0ABS0U9W5</accession>
<evidence type="ECO:0000256" key="1">
    <source>
        <dbReference type="SAM" id="MobiDB-lite"/>
    </source>
</evidence>
<evidence type="ECO:0000313" key="3">
    <source>
        <dbReference type="Proteomes" id="UP000696184"/>
    </source>
</evidence>
<protein>
    <recommendedName>
        <fullName evidence="4">Transposase</fullName>
    </recommendedName>
</protein>
<dbReference type="RefSeq" id="WP_198691052.1">
    <property type="nucleotide sequence ID" value="NZ_CAWPUD010000061.1"/>
</dbReference>
<reference evidence="2 3" key="1">
    <citation type="submission" date="2020-08" db="EMBL/GenBank/DDBJ databases">
        <title>Description of Xenorhabdus lircayensis sp. nov., the symbiotic bacterium associated with the entomopathogenic nematode Steirnernema unicornum.</title>
        <authorList>
            <person name="Castaneda-Alvarez C."/>
            <person name="Prodan S."/>
            <person name="Zamorano A."/>
            <person name="San-Blas E."/>
            <person name="Aballay E."/>
        </authorList>
    </citation>
    <scope>NUCLEOTIDE SEQUENCE [LARGE SCALE GENOMIC DNA]</scope>
    <source>
        <strain evidence="2 3">VLS</strain>
    </source>
</reference>
<dbReference type="EMBL" id="JACOII010000060">
    <property type="protein sequence ID" value="MBI6550284.1"/>
    <property type="molecule type" value="Genomic_DNA"/>
</dbReference>
<organism evidence="2 3">
    <name type="scientific">Xenorhabdus lircayensis</name>
    <dbReference type="NCBI Taxonomy" id="2763499"/>
    <lineage>
        <taxon>Bacteria</taxon>
        <taxon>Pseudomonadati</taxon>
        <taxon>Pseudomonadota</taxon>
        <taxon>Gammaproteobacteria</taxon>
        <taxon>Enterobacterales</taxon>
        <taxon>Morganellaceae</taxon>
        <taxon>Xenorhabdus</taxon>
    </lineage>
</organism>
<name>A0ABS0U9W5_9GAMM</name>